<evidence type="ECO:0000313" key="2">
    <source>
        <dbReference type="Proteomes" id="UP000320762"/>
    </source>
</evidence>
<evidence type="ECO:0000313" key="1">
    <source>
        <dbReference type="EMBL" id="TRM69544.1"/>
    </source>
</evidence>
<dbReference type="OrthoDB" id="10519556at2759"/>
<gene>
    <name evidence="1" type="ORF">BD626DRAFT_474464</name>
</gene>
<accession>A0A550CXM3</accession>
<keyword evidence="2" id="KW-1185">Reference proteome</keyword>
<protein>
    <submittedName>
        <fullName evidence="1">Uncharacterized protein</fullName>
    </submittedName>
</protein>
<dbReference type="AlphaFoldDB" id="A0A550CXM3"/>
<reference evidence="1 2" key="1">
    <citation type="journal article" date="2019" name="New Phytol.">
        <title>Comparative genomics reveals unique wood-decay strategies and fruiting body development in the Schizophyllaceae.</title>
        <authorList>
            <person name="Almasi E."/>
            <person name="Sahu N."/>
            <person name="Krizsan K."/>
            <person name="Balint B."/>
            <person name="Kovacs G.M."/>
            <person name="Kiss B."/>
            <person name="Cseklye J."/>
            <person name="Drula E."/>
            <person name="Henrissat B."/>
            <person name="Nagy I."/>
            <person name="Chovatia M."/>
            <person name="Adam C."/>
            <person name="LaButti K."/>
            <person name="Lipzen A."/>
            <person name="Riley R."/>
            <person name="Grigoriev I.V."/>
            <person name="Nagy L.G."/>
        </authorList>
    </citation>
    <scope>NUCLEOTIDE SEQUENCE [LARGE SCALE GENOMIC DNA]</scope>
    <source>
        <strain evidence="1 2">NL-1724</strain>
    </source>
</reference>
<organism evidence="1 2">
    <name type="scientific">Schizophyllum amplum</name>
    <dbReference type="NCBI Taxonomy" id="97359"/>
    <lineage>
        <taxon>Eukaryota</taxon>
        <taxon>Fungi</taxon>
        <taxon>Dikarya</taxon>
        <taxon>Basidiomycota</taxon>
        <taxon>Agaricomycotina</taxon>
        <taxon>Agaricomycetes</taxon>
        <taxon>Agaricomycetidae</taxon>
        <taxon>Agaricales</taxon>
        <taxon>Schizophyllaceae</taxon>
        <taxon>Schizophyllum</taxon>
    </lineage>
</organism>
<proteinExistence type="predicted"/>
<sequence length="57" mass="5768">MSCALLFGVGSDRLVSYRDANALERRQSCPCSGGCNGGAVCCSLRCGCGAASDTTCI</sequence>
<dbReference type="EMBL" id="VDMD01000001">
    <property type="protein sequence ID" value="TRM69544.1"/>
    <property type="molecule type" value="Genomic_DNA"/>
</dbReference>
<name>A0A550CXM3_9AGAR</name>
<comment type="caution">
    <text evidence="1">The sequence shown here is derived from an EMBL/GenBank/DDBJ whole genome shotgun (WGS) entry which is preliminary data.</text>
</comment>
<dbReference type="Proteomes" id="UP000320762">
    <property type="component" value="Unassembled WGS sequence"/>
</dbReference>